<proteinExistence type="predicted"/>
<evidence type="ECO:0000256" key="2">
    <source>
        <dbReference type="ARBA" id="ARBA00022679"/>
    </source>
</evidence>
<evidence type="ECO:0000259" key="3">
    <source>
        <dbReference type="Pfam" id="PF05175"/>
    </source>
</evidence>
<dbReference type="CDD" id="cd02440">
    <property type="entry name" value="AdoMet_MTases"/>
    <property type="match status" value="1"/>
</dbReference>
<dbReference type="InterPro" id="IPR050078">
    <property type="entry name" value="Ribosomal_L11_MeTrfase_PrmA"/>
</dbReference>
<dbReference type="GO" id="GO:0008276">
    <property type="term" value="F:protein methyltransferase activity"/>
    <property type="evidence" value="ECO:0007669"/>
    <property type="project" value="TreeGrafter"/>
</dbReference>
<feature type="domain" description="Methyltransferase small" evidence="3">
    <location>
        <begin position="27"/>
        <end position="136"/>
    </location>
</feature>
<dbReference type="PANTHER" id="PTHR43648">
    <property type="entry name" value="ELECTRON TRANSFER FLAVOPROTEIN BETA SUBUNIT LYSINE METHYLTRANSFERASE"/>
    <property type="match status" value="1"/>
</dbReference>
<sequence>MKHVSLPGVAAPSGCAACVADALRRETLPRRASVLDVGSGTGLLAITAAKRGARSVTALDGSLAARLSIRLNARLNGVRVKTLSANIEAALAGRRFDVIVCGVDGSAHTEDDAPAPLDRIVAAAVDGLRPCGFLLVSCPAGRDATFAVSALRAAGLEADVVSNAADTRAQHHGVVVIRARMPARPPRQVWESAGQDVAH</sequence>
<dbReference type="GO" id="GO:0032259">
    <property type="term" value="P:methylation"/>
    <property type="evidence" value="ECO:0007669"/>
    <property type="project" value="UniProtKB-KW"/>
</dbReference>
<name>A0A6J4TKN2_9ACTN</name>
<dbReference type="Pfam" id="PF05175">
    <property type="entry name" value="MTS"/>
    <property type="match status" value="1"/>
</dbReference>
<dbReference type="InterPro" id="IPR029063">
    <property type="entry name" value="SAM-dependent_MTases_sf"/>
</dbReference>
<dbReference type="Gene3D" id="3.40.50.150">
    <property type="entry name" value="Vaccinia Virus protein VP39"/>
    <property type="match status" value="1"/>
</dbReference>
<keyword evidence="1" id="KW-0489">Methyltransferase</keyword>
<dbReference type="SUPFAM" id="SSF53335">
    <property type="entry name" value="S-adenosyl-L-methionine-dependent methyltransferases"/>
    <property type="match status" value="1"/>
</dbReference>
<keyword evidence="2" id="KW-0808">Transferase</keyword>
<gene>
    <name evidence="4" type="ORF">AVDCRST_MAG85-3231</name>
</gene>
<dbReference type="PANTHER" id="PTHR43648:SF1">
    <property type="entry name" value="ELECTRON TRANSFER FLAVOPROTEIN BETA SUBUNIT LYSINE METHYLTRANSFERASE"/>
    <property type="match status" value="1"/>
</dbReference>
<dbReference type="EMBL" id="CADCVT010000356">
    <property type="protein sequence ID" value="CAA9525923.1"/>
    <property type="molecule type" value="Genomic_DNA"/>
</dbReference>
<protein>
    <recommendedName>
        <fullName evidence="3">Methyltransferase small domain-containing protein</fullName>
    </recommendedName>
</protein>
<dbReference type="InterPro" id="IPR007848">
    <property type="entry name" value="Small_mtfrase_dom"/>
</dbReference>
<organism evidence="4">
    <name type="scientific">uncultured Solirubrobacteraceae bacterium</name>
    <dbReference type="NCBI Taxonomy" id="1162706"/>
    <lineage>
        <taxon>Bacteria</taxon>
        <taxon>Bacillati</taxon>
        <taxon>Actinomycetota</taxon>
        <taxon>Thermoleophilia</taxon>
        <taxon>Solirubrobacterales</taxon>
        <taxon>Solirubrobacteraceae</taxon>
        <taxon>environmental samples</taxon>
    </lineage>
</organism>
<reference evidence="4" key="1">
    <citation type="submission" date="2020-02" db="EMBL/GenBank/DDBJ databases">
        <authorList>
            <person name="Meier V. D."/>
        </authorList>
    </citation>
    <scope>NUCLEOTIDE SEQUENCE</scope>
    <source>
        <strain evidence="4">AVDCRST_MAG85</strain>
    </source>
</reference>
<dbReference type="AlphaFoldDB" id="A0A6J4TKN2"/>
<evidence type="ECO:0000313" key="4">
    <source>
        <dbReference type="EMBL" id="CAA9525923.1"/>
    </source>
</evidence>
<accession>A0A6J4TKN2</accession>
<evidence type="ECO:0000256" key="1">
    <source>
        <dbReference type="ARBA" id="ARBA00022603"/>
    </source>
</evidence>